<comment type="subcellular location">
    <subcellularLocation>
        <location evidence="1">Nucleus</location>
    </subcellularLocation>
</comment>
<dbReference type="OrthoDB" id="125347at2759"/>
<dbReference type="GeneTree" id="ENSGT00940000166824"/>
<evidence type="ECO:0000259" key="4">
    <source>
        <dbReference type="PROSITE" id="PS51253"/>
    </source>
</evidence>
<reference evidence="5 6" key="1">
    <citation type="journal article" date="2011" name="Nature">
        <title>A high-resolution map of human evolutionary constraint using 29 mammals.</title>
        <authorList>
            <person name="Lindblad-Toh K."/>
            <person name="Garber M."/>
            <person name="Zuk O."/>
            <person name="Lin M.F."/>
            <person name="Parker B.J."/>
            <person name="Washietl S."/>
            <person name="Kheradpour P."/>
            <person name="Ernst J."/>
            <person name="Jordan G."/>
            <person name="Mauceli E."/>
            <person name="Ward L.D."/>
            <person name="Lowe C.B."/>
            <person name="Holloway A.K."/>
            <person name="Clamp M."/>
            <person name="Gnerre S."/>
            <person name="Alfoldi J."/>
            <person name="Beal K."/>
            <person name="Chang J."/>
            <person name="Clawson H."/>
            <person name="Cuff J."/>
            <person name="Di Palma F."/>
            <person name="Fitzgerald S."/>
            <person name="Flicek P."/>
            <person name="Guttman M."/>
            <person name="Hubisz M.J."/>
            <person name="Jaffe D.B."/>
            <person name="Jungreis I."/>
            <person name="Kent W.J."/>
            <person name="Kostka D."/>
            <person name="Lara M."/>
            <person name="Martins A.L."/>
            <person name="Massingham T."/>
            <person name="Moltke I."/>
            <person name="Raney B.J."/>
            <person name="Rasmussen M.D."/>
            <person name="Robinson J."/>
            <person name="Stark A."/>
            <person name="Vilella A.J."/>
            <person name="Wen J."/>
            <person name="Xie X."/>
            <person name="Zody M.C."/>
            <person name="Baldwin J."/>
            <person name="Bloom T."/>
            <person name="Chin C.W."/>
            <person name="Heiman D."/>
            <person name="Nicol R."/>
            <person name="Nusbaum C."/>
            <person name="Young S."/>
            <person name="Wilkinson J."/>
            <person name="Worley K.C."/>
            <person name="Kovar C.L."/>
            <person name="Muzny D.M."/>
            <person name="Gibbs R.A."/>
            <person name="Cree A."/>
            <person name="Dihn H.H."/>
            <person name="Fowler G."/>
            <person name="Jhangiani S."/>
            <person name="Joshi V."/>
            <person name="Lee S."/>
            <person name="Lewis L.R."/>
            <person name="Nazareth L.V."/>
            <person name="Okwuonu G."/>
            <person name="Santibanez J."/>
            <person name="Warren W.C."/>
            <person name="Mardis E.R."/>
            <person name="Weinstock G.M."/>
            <person name="Wilson R.K."/>
            <person name="Delehaunty K."/>
            <person name="Dooling D."/>
            <person name="Fronik C."/>
            <person name="Fulton L."/>
            <person name="Fulton B."/>
            <person name="Graves T."/>
            <person name="Minx P."/>
            <person name="Sodergren E."/>
            <person name="Birney E."/>
            <person name="Margulies E.H."/>
            <person name="Herrero J."/>
            <person name="Green E.D."/>
            <person name="Haussler D."/>
            <person name="Siepel A."/>
            <person name="Goldman N."/>
            <person name="Pollard K.S."/>
            <person name="Pedersen J.S."/>
            <person name="Lander E.S."/>
            <person name="Kellis M."/>
        </authorList>
    </citation>
    <scope>NUCLEOTIDE SEQUENCE [LARGE SCALE GENOMIC DNA]</scope>
    <source>
        <strain evidence="5 6">Thorbecke inbred</strain>
    </source>
</reference>
<evidence type="ECO:0000313" key="6">
    <source>
        <dbReference type="Proteomes" id="UP000001811"/>
    </source>
</evidence>
<dbReference type="InterPro" id="IPR004875">
    <property type="entry name" value="DDE_SF_endonuclease_dom"/>
</dbReference>
<reference evidence="5" key="3">
    <citation type="submission" date="2025-09" db="UniProtKB">
        <authorList>
            <consortium name="Ensembl"/>
        </authorList>
    </citation>
    <scope>IDENTIFICATION</scope>
    <source>
        <strain evidence="5">Thorbecke</strain>
    </source>
</reference>
<evidence type="ECO:0000313" key="5">
    <source>
        <dbReference type="Ensembl" id="ENSOCUP00000029923.1"/>
    </source>
</evidence>
<dbReference type="SMART" id="SM00674">
    <property type="entry name" value="CENPB"/>
    <property type="match status" value="1"/>
</dbReference>
<dbReference type="PROSITE" id="PS51253">
    <property type="entry name" value="HTH_CENPB"/>
    <property type="match status" value="1"/>
</dbReference>
<organism evidence="5 6">
    <name type="scientific">Oryctolagus cuniculus</name>
    <name type="common">Rabbit</name>
    <dbReference type="NCBI Taxonomy" id="9986"/>
    <lineage>
        <taxon>Eukaryota</taxon>
        <taxon>Metazoa</taxon>
        <taxon>Chordata</taxon>
        <taxon>Craniata</taxon>
        <taxon>Vertebrata</taxon>
        <taxon>Euteleostomi</taxon>
        <taxon>Mammalia</taxon>
        <taxon>Eutheria</taxon>
        <taxon>Euarchontoglires</taxon>
        <taxon>Glires</taxon>
        <taxon>Lagomorpha</taxon>
        <taxon>Leporidae</taxon>
        <taxon>Oryctolagus</taxon>
    </lineage>
</organism>
<dbReference type="STRING" id="9986.ENSOCUP00000029923"/>
<dbReference type="GO" id="GO:0005634">
    <property type="term" value="C:nucleus"/>
    <property type="evidence" value="ECO:0007669"/>
    <property type="project" value="UniProtKB-SubCell"/>
</dbReference>
<dbReference type="Gene3D" id="1.10.10.60">
    <property type="entry name" value="Homeodomain-like"/>
    <property type="match status" value="2"/>
</dbReference>
<dbReference type="FunCoup" id="A0A5F9C7U4">
    <property type="interactions" value="534"/>
</dbReference>
<evidence type="ECO:0000256" key="3">
    <source>
        <dbReference type="ARBA" id="ARBA00023242"/>
    </source>
</evidence>
<dbReference type="InterPro" id="IPR006600">
    <property type="entry name" value="HTH_CenpB_DNA-bd_dom"/>
</dbReference>
<dbReference type="Pfam" id="PF04218">
    <property type="entry name" value="CENP-B_N"/>
    <property type="match status" value="1"/>
</dbReference>
<sequence>MSKRVKAIPMDNSEKKKRKHLSLSIAQKVELLQKLDGGVSVRHLTEEYGVGTTTIYDLKKQKDKLLKFYSDSDNQELMKNRKTLHRAKNEDLDRVLIEWIRQQRSKDMPLTGLLVMKQARLYHEELNIESECEYSEGWLQKFKKRHGIKYLKICGEKASADHEPTENYIDEFAKIISDENFSPEQIYNADETALYWCYVPRKTLAMADERVPTDYKDAKQRLTVLGCANAAGTHKIKLAVIGKSLYPKCLKGVCNLPVHYYANKKASVTREIFADWFNKHFVPAARAHCKQAGLEDNCKILLFLDHSSAHPPPELLVKSNVFGIYLPQNVTSIIQPCDQGILRSMKSKYKHFFLNSMLASVNRGLKIQDFLKEFSLKDAIYAVANAWNDIDKSTLKNAWHRLWATMMFENYLADEDFEGFIDSNEKTMISKLLTYAKSLSAESVNKLEEADIEEMLNIDNDAPIEHPLSDGEIAEMGLNIDEYEDTSSDDDIMSTDQKISIDHMVKICDQLIAGLEQCAFISKQEIMAIYSIKKKLLRQKPVLKR</sequence>
<dbReference type="InterPro" id="IPR036397">
    <property type="entry name" value="RNaseH_sf"/>
</dbReference>
<dbReference type="PANTHER" id="PTHR19303:SF16">
    <property type="entry name" value="JERKY PROTEIN HOMOLOG-LIKE"/>
    <property type="match status" value="1"/>
</dbReference>
<dbReference type="Ensembl" id="ENSOCUT00000054082.1">
    <property type="protein sequence ID" value="ENSOCUP00000029923.1"/>
    <property type="gene ID" value="ENSOCUG00000031325.1"/>
</dbReference>
<feature type="domain" description="HTH CENPB-type" evidence="4">
    <location>
        <begin position="80"/>
        <end position="152"/>
    </location>
</feature>
<proteinExistence type="predicted"/>
<dbReference type="Bgee" id="ENSOCUG00000031325">
    <property type="expression patterns" value="Expressed in liver and 14 other cell types or tissues"/>
</dbReference>
<dbReference type="GeneID" id="100344091"/>
<dbReference type="InterPro" id="IPR009057">
    <property type="entry name" value="Homeodomain-like_sf"/>
</dbReference>
<dbReference type="Pfam" id="PF03221">
    <property type="entry name" value="HTH_Tnp_Tc5"/>
    <property type="match status" value="1"/>
</dbReference>
<protein>
    <recommendedName>
        <fullName evidence="4">HTH CENPB-type domain-containing protein</fullName>
    </recommendedName>
</protein>
<dbReference type="InterPro" id="IPR007889">
    <property type="entry name" value="HTH_Psq"/>
</dbReference>
<dbReference type="GO" id="GO:0003677">
    <property type="term" value="F:DNA binding"/>
    <property type="evidence" value="ECO:0007669"/>
    <property type="project" value="UniProtKB-KW"/>
</dbReference>
<keyword evidence="2" id="KW-0238">DNA-binding</keyword>
<dbReference type="KEGG" id="ocu:100344091"/>
<keyword evidence="3" id="KW-0539">Nucleus</keyword>
<evidence type="ECO:0000256" key="1">
    <source>
        <dbReference type="ARBA" id="ARBA00004123"/>
    </source>
</evidence>
<gene>
    <name evidence="5" type="primary">LOC100344091</name>
</gene>
<dbReference type="Proteomes" id="UP000001811">
    <property type="component" value="Chromosome 18"/>
</dbReference>
<dbReference type="InterPro" id="IPR050863">
    <property type="entry name" value="CenT-Element_Derived"/>
</dbReference>
<keyword evidence="6" id="KW-1185">Reference proteome</keyword>
<dbReference type="PANTHER" id="PTHR19303">
    <property type="entry name" value="TRANSPOSON"/>
    <property type="match status" value="1"/>
</dbReference>
<evidence type="ECO:0000256" key="2">
    <source>
        <dbReference type="ARBA" id="ARBA00023125"/>
    </source>
</evidence>
<name>A0A5F9C7U4_RABIT</name>
<reference evidence="5" key="2">
    <citation type="submission" date="2025-08" db="UniProtKB">
        <authorList>
            <consortium name="Ensembl"/>
        </authorList>
    </citation>
    <scope>IDENTIFICATION</scope>
    <source>
        <strain evidence="5">Thorbecke</strain>
    </source>
</reference>
<dbReference type="Gene3D" id="3.30.420.10">
    <property type="entry name" value="Ribonuclease H-like superfamily/Ribonuclease H"/>
    <property type="match status" value="1"/>
</dbReference>
<dbReference type="SUPFAM" id="SSF46689">
    <property type="entry name" value="Homeodomain-like"/>
    <property type="match status" value="2"/>
</dbReference>
<dbReference type="Pfam" id="PF03184">
    <property type="entry name" value="DDE_1"/>
    <property type="match status" value="1"/>
</dbReference>
<accession>A0A5F9C7U4</accession>
<dbReference type="InParanoid" id="A0A5F9C7U4"/>
<dbReference type="AlphaFoldDB" id="A0A5F9C7U4"/>
<dbReference type="EMBL" id="AAGW02036390">
    <property type="status" value="NOT_ANNOTATED_CDS"/>
    <property type="molecule type" value="Genomic_DNA"/>
</dbReference>